<evidence type="ECO:0000313" key="2">
    <source>
        <dbReference type="Proteomes" id="UP001281410"/>
    </source>
</evidence>
<sequence length="193" mass="21950">MENVVVGDNQKNISKNLRHLMYNSDDQLDGIKKFEAFYGVKNLSNLTYNGGLYDGVKIFEAFNDLRHLRTFLPLMLPLPWYDHYDCDIEIDGFKQVEHRNTIGLSSLKPLVFSDIASHVFLIEQFTQRLSQVEDVKIVGYKEATSFVKDDFVSLAKLPQALHNFSFLRSICIANCPGLVSFPEAGLPSQLKSI</sequence>
<dbReference type="AlphaFoldDB" id="A0AAD9ZPC6"/>
<dbReference type="Proteomes" id="UP001281410">
    <property type="component" value="Unassembled WGS sequence"/>
</dbReference>
<organism evidence="1 2">
    <name type="scientific">Dipteronia sinensis</name>
    <dbReference type="NCBI Taxonomy" id="43782"/>
    <lineage>
        <taxon>Eukaryota</taxon>
        <taxon>Viridiplantae</taxon>
        <taxon>Streptophyta</taxon>
        <taxon>Embryophyta</taxon>
        <taxon>Tracheophyta</taxon>
        <taxon>Spermatophyta</taxon>
        <taxon>Magnoliopsida</taxon>
        <taxon>eudicotyledons</taxon>
        <taxon>Gunneridae</taxon>
        <taxon>Pentapetalae</taxon>
        <taxon>rosids</taxon>
        <taxon>malvids</taxon>
        <taxon>Sapindales</taxon>
        <taxon>Sapindaceae</taxon>
        <taxon>Hippocastanoideae</taxon>
        <taxon>Acereae</taxon>
        <taxon>Dipteronia</taxon>
    </lineage>
</organism>
<dbReference type="EMBL" id="JANJYJ010000010">
    <property type="protein sequence ID" value="KAK3184919.1"/>
    <property type="molecule type" value="Genomic_DNA"/>
</dbReference>
<reference evidence="1" key="1">
    <citation type="journal article" date="2023" name="Plant J.">
        <title>Genome sequences and population genomics provide insights into the demographic history, inbreeding, and mutation load of two 'living fossil' tree species of Dipteronia.</title>
        <authorList>
            <person name="Feng Y."/>
            <person name="Comes H.P."/>
            <person name="Chen J."/>
            <person name="Zhu S."/>
            <person name="Lu R."/>
            <person name="Zhang X."/>
            <person name="Li P."/>
            <person name="Qiu J."/>
            <person name="Olsen K.M."/>
            <person name="Qiu Y."/>
        </authorList>
    </citation>
    <scope>NUCLEOTIDE SEQUENCE</scope>
    <source>
        <strain evidence="1">NBL</strain>
    </source>
</reference>
<feature type="non-terminal residue" evidence="1">
    <location>
        <position position="193"/>
    </location>
</feature>
<keyword evidence="2" id="KW-1185">Reference proteome</keyword>
<proteinExistence type="predicted"/>
<accession>A0AAD9ZPC6</accession>
<comment type="caution">
    <text evidence="1">The sequence shown here is derived from an EMBL/GenBank/DDBJ whole genome shotgun (WGS) entry which is preliminary data.</text>
</comment>
<evidence type="ECO:0000313" key="1">
    <source>
        <dbReference type="EMBL" id="KAK3184919.1"/>
    </source>
</evidence>
<protein>
    <submittedName>
        <fullName evidence="1">Uncharacterized protein</fullName>
    </submittedName>
</protein>
<name>A0AAD9ZPC6_9ROSI</name>
<gene>
    <name evidence="1" type="ORF">Dsin_032205</name>
</gene>